<comment type="similarity">
    <text evidence="1">Belongs to the catalase family.</text>
</comment>
<feature type="domain" description="Catalase core" evidence="8">
    <location>
        <begin position="1"/>
        <end position="336"/>
    </location>
</feature>
<reference evidence="9" key="1">
    <citation type="submission" date="2020-02" db="EMBL/GenBank/DDBJ databases">
        <title>Delineation of the pyrene-degrading pathway in Roseobacter clade bacteria by genomic analysis.</title>
        <authorList>
            <person name="Zhou H."/>
            <person name="Wang H."/>
        </authorList>
    </citation>
    <scope>NUCLEOTIDE SEQUENCE</scope>
    <source>
        <strain evidence="9">PrR005</strain>
    </source>
</reference>
<organism evidence="9">
    <name type="scientific">Ruegeria sp. PrR005</name>
    <dbReference type="NCBI Taxonomy" id="2706882"/>
    <lineage>
        <taxon>Bacteria</taxon>
        <taxon>Pseudomonadati</taxon>
        <taxon>Pseudomonadota</taxon>
        <taxon>Alphaproteobacteria</taxon>
        <taxon>Rhodobacterales</taxon>
        <taxon>Roseobacteraceae</taxon>
        <taxon>Ruegeria</taxon>
    </lineage>
</organism>
<keyword evidence="3 9" id="KW-0575">Peroxidase</keyword>
<dbReference type="InterPro" id="IPR011614">
    <property type="entry name" value="Catalase_core"/>
</dbReference>
<dbReference type="GO" id="GO:0004096">
    <property type="term" value="F:catalase activity"/>
    <property type="evidence" value="ECO:0007669"/>
    <property type="project" value="UniProtKB-EC"/>
</dbReference>
<protein>
    <recommendedName>
        <fullName evidence="2">catalase</fullName>
        <ecNumber evidence="2">1.11.1.6</ecNumber>
    </recommendedName>
</protein>
<dbReference type="SMART" id="SM01060">
    <property type="entry name" value="Catalase"/>
    <property type="match status" value="1"/>
</dbReference>
<sequence length="344" mass="38606">MADPKLVQEIVEALDIPGGSTEKRPVHTVGVGVTGHFMPSPVAKDFCIAEHFQPPANPEGVPVDVRFSNGMGVVDEHDGWSDVRGMAVRFHLKDGKSTDLVAMTLPVFFAPTPEKFLKFARAARPERCQRETPWQKIKDYLRLELPMPDPYPGQTERPNEKAIAFANEHVWAQPAVIDASSIGAPVSYVRAAYHAVHTFVATGKEEETRWVRFTWAPIAGVLNTNPLEPPKDNYLKQDMIDRLADDRTERFSLVMHIGEEGDDFNDSTRQWPPHRKRVMMGTLTLKHVPEDQEAHSEKLSFNPWHLTPGIEPSGDPILEIRRDVYEYSSNRRGGIPCPFSGAKG</sequence>
<evidence type="ECO:0000256" key="2">
    <source>
        <dbReference type="ARBA" id="ARBA00012314"/>
    </source>
</evidence>
<evidence type="ECO:0000313" key="9">
    <source>
        <dbReference type="EMBL" id="NDW44168.1"/>
    </source>
</evidence>
<evidence type="ECO:0000256" key="6">
    <source>
        <dbReference type="ARBA" id="ARBA00023002"/>
    </source>
</evidence>
<dbReference type="Gene3D" id="2.40.180.10">
    <property type="entry name" value="Catalase core domain"/>
    <property type="match status" value="1"/>
</dbReference>
<dbReference type="Pfam" id="PF00199">
    <property type="entry name" value="Catalase"/>
    <property type="match status" value="2"/>
</dbReference>
<evidence type="ECO:0000256" key="4">
    <source>
        <dbReference type="ARBA" id="ARBA00022617"/>
    </source>
</evidence>
<comment type="caution">
    <text evidence="9">The sequence shown here is derived from an EMBL/GenBank/DDBJ whole genome shotgun (WGS) entry which is preliminary data.</text>
</comment>
<dbReference type="EMBL" id="JAAGOX010000006">
    <property type="protein sequence ID" value="NDW44168.1"/>
    <property type="molecule type" value="Genomic_DNA"/>
</dbReference>
<dbReference type="GO" id="GO:0005737">
    <property type="term" value="C:cytoplasm"/>
    <property type="evidence" value="ECO:0007669"/>
    <property type="project" value="TreeGrafter"/>
</dbReference>
<dbReference type="PANTHER" id="PTHR11465:SF9">
    <property type="entry name" value="CATALASE"/>
    <property type="match status" value="1"/>
</dbReference>
<evidence type="ECO:0000259" key="8">
    <source>
        <dbReference type="SMART" id="SM01060"/>
    </source>
</evidence>
<evidence type="ECO:0000256" key="5">
    <source>
        <dbReference type="ARBA" id="ARBA00022723"/>
    </source>
</evidence>
<evidence type="ECO:0000256" key="7">
    <source>
        <dbReference type="ARBA" id="ARBA00023004"/>
    </source>
</evidence>
<dbReference type="GO" id="GO:0042744">
    <property type="term" value="P:hydrogen peroxide catabolic process"/>
    <property type="evidence" value="ECO:0007669"/>
    <property type="project" value="TreeGrafter"/>
</dbReference>
<dbReference type="AlphaFoldDB" id="A0A6B2NLE8"/>
<dbReference type="PROSITE" id="PS51402">
    <property type="entry name" value="CATALASE_3"/>
    <property type="match status" value="1"/>
</dbReference>
<keyword evidence="4" id="KW-0349">Heme</keyword>
<dbReference type="GO" id="GO:0020037">
    <property type="term" value="F:heme binding"/>
    <property type="evidence" value="ECO:0007669"/>
    <property type="project" value="InterPro"/>
</dbReference>
<evidence type="ECO:0000256" key="1">
    <source>
        <dbReference type="ARBA" id="ARBA00005329"/>
    </source>
</evidence>
<dbReference type="Gene3D" id="1.20.1280.120">
    <property type="match status" value="1"/>
</dbReference>
<dbReference type="SUPFAM" id="SSF56634">
    <property type="entry name" value="Heme-dependent catalase-like"/>
    <property type="match status" value="1"/>
</dbReference>
<evidence type="ECO:0000256" key="3">
    <source>
        <dbReference type="ARBA" id="ARBA00022559"/>
    </source>
</evidence>
<dbReference type="GO" id="GO:0046872">
    <property type="term" value="F:metal ion binding"/>
    <property type="evidence" value="ECO:0007669"/>
    <property type="project" value="UniProtKB-KW"/>
</dbReference>
<proteinExistence type="inferred from homology"/>
<gene>
    <name evidence="9" type="ORF">G0P99_04300</name>
</gene>
<accession>A0A6B2NLE8</accession>
<keyword evidence="5" id="KW-0479">Metal-binding</keyword>
<dbReference type="GO" id="GO:0042542">
    <property type="term" value="P:response to hydrogen peroxide"/>
    <property type="evidence" value="ECO:0007669"/>
    <property type="project" value="TreeGrafter"/>
</dbReference>
<dbReference type="EC" id="1.11.1.6" evidence="2"/>
<dbReference type="PANTHER" id="PTHR11465">
    <property type="entry name" value="CATALASE"/>
    <property type="match status" value="1"/>
</dbReference>
<dbReference type="PRINTS" id="PR00067">
    <property type="entry name" value="CATALASE"/>
</dbReference>
<name>A0A6B2NLE8_9RHOB</name>
<dbReference type="RefSeq" id="WP_164128058.1">
    <property type="nucleotide sequence ID" value="NZ_JAAGOX010000006.1"/>
</dbReference>
<keyword evidence="7" id="KW-0408">Iron</keyword>
<dbReference type="InterPro" id="IPR018028">
    <property type="entry name" value="Catalase"/>
</dbReference>
<keyword evidence="6 9" id="KW-0560">Oxidoreductase</keyword>
<dbReference type="InterPro" id="IPR020835">
    <property type="entry name" value="Catalase_sf"/>
</dbReference>